<keyword evidence="5" id="KW-1185">Reference proteome</keyword>
<evidence type="ECO:0000313" key="4">
    <source>
        <dbReference type="EMBL" id="SKA07918.1"/>
    </source>
</evidence>
<dbReference type="InterPro" id="IPR041561">
    <property type="entry name" value="PglD_N"/>
</dbReference>
<name>A0A1T4QX76_9FIRM</name>
<dbReference type="InterPro" id="IPR020019">
    <property type="entry name" value="AcTrfase_PglD-like"/>
</dbReference>
<keyword evidence="4" id="KW-0012">Acyltransferase</keyword>
<feature type="active site" description="Proton acceptor" evidence="1">
    <location>
        <position position="138"/>
    </location>
</feature>
<dbReference type="RefSeq" id="WP_159071973.1">
    <property type="nucleotide sequence ID" value="NZ_FUXM01000022.1"/>
</dbReference>
<protein>
    <submittedName>
        <fullName evidence="4">Sugar O-acyltransferase, sialic acid O-acetyltransferase NeuD family</fullName>
    </submittedName>
</protein>
<organism evidence="4 5">
    <name type="scientific">Carboxydocella sporoproducens DSM 16521</name>
    <dbReference type="NCBI Taxonomy" id="1121270"/>
    <lineage>
        <taxon>Bacteria</taxon>
        <taxon>Bacillati</taxon>
        <taxon>Bacillota</taxon>
        <taxon>Clostridia</taxon>
        <taxon>Eubacteriales</taxon>
        <taxon>Clostridiales Family XVI. Incertae Sedis</taxon>
        <taxon>Carboxydocella</taxon>
    </lineage>
</organism>
<dbReference type="InterPro" id="IPR050179">
    <property type="entry name" value="Trans_hexapeptide_repeat"/>
</dbReference>
<dbReference type="Proteomes" id="UP000189933">
    <property type="component" value="Unassembled WGS sequence"/>
</dbReference>
<accession>A0A1T4QX76</accession>
<evidence type="ECO:0000259" key="3">
    <source>
        <dbReference type="Pfam" id="PF17836"/>
    </source>
</evidence>
<evidence type="ECO:0000256" key="1">
    <source>
        <dbReference type="PIRSR" id="PIRSR620019-1"/>
    </source>
</evidence>
<feature type="domain" description="PglD N-terminal" evidence="3">
    <location>
        <begin position="3"/>
        <end position="82"/>
    </location>
</feature>
<dbReference type="Gene3D" id="3.40.50.20">
    <property type="match status" value="1"/>
</dbReference>
<keyword evidence="4" id="KW-0808">Transferase</keyword>
<dbReference type="Gene3D" id="2.160.10.10">
    <property type="entry name" value="Hexapeptide repeat proteins"/>
    <property type="match status" value="1"/>
</dbReference>
<reference evidence="5" key="1">
    <citation type="submission" date="2017-02" db="EMBL/GenBank/DDBJ databases">
        <authorList>
            <person name="Varghese N."/>
            <person name="Submissions S."/>
        </authorList>
    </citation>
    <scope>NUCLEOTIDE SEQUENCE [LARGE SCALE GENOMIC DNA]</scope>
    <source>
        <strain evidence="5">DSM 16521</strain>
    </source>
</reference>
<proteinExistence type="predicted"/>
<evidence type="ECO:0000313" key="5">
    <source>
        <dbReference type="Proteomes" id="UP000189933"/>
    </source>
</evidence>
<dbReference type="OrthoDB" id="9801456at2"/>
<dbReference type="SUPFAM" id="SSF51161">
    <property type="entry name" value="Trimeric LpxA-like enzymes"/>
    <property type="match status" value="1"/>
</dbReference>
<feature type="binding site" evidence="2">
    <location>
        <position position="71"/>
    </location>
    <ligand>
        <name>substrate</name>
    </ligand>
</feature>
<feature type="binding site" evidence="2">
    <location>
        <position position="168"/>
    </location>
    <ligand>
        <name>acetyl-CoA</name>
        <dbReference type="ChEBI" id="CHEBI:57288"/>
    </ligand>
</feature>
<dbReference type="Pfam" id="PF17836">
    <property type="entry name" value="PglD_N"/>
    <property type="match status" value="1"/>
</dbReference>
<dbReference type="EMBL" id="FUXM01000022">
    <property type="protein sequence ID" value="SKA07918.1"/>
    <property type="molecule type" value="Genomic_DNA"/>
</dbReference>
<dbReference type="PANTHER" id="PTHR43300:SF7">
    <property type="entry name" value="UDP-N-ACETYLBACILLOSAMINE N-ACETYLTRANSFERASE"/>
    <property type="match status" value="1"/>
</dbReference>
<dbReference type="CDD" id="cd03360">
    <property type="entry name" value="LbH_AT_putative"/>
    <property type="match status" value="1"/>
</dbReference>
<dbReference type="PANTHER" id="PTHR43300">
    <property type="entry name" value="ACETYLTRANSFERASE"/>
    <property type="match status" value="1"/>
</dbReference>
<feature type="binding site" evidence="2">
    <location>
        <position position="147"/>
    </location>
    <ligand>
        <name>acetyl-CoA</name>
        <dbReference type="ChEBI" id="CHEBI:57288"/>
    </ligand>
</feature>
<sequence>MAKLIIVGAGGHGRVVLDIVLAQSQWEDIVFVDQNPQLFGQKIKNIPVIGNIEKLPGLKEAGYTDCIIAIGDNQARAQMAEQAKKAGLKFINAIHPSALISVTVRMGVNNVIAAGSIVNTDVQIGSNVIINTGAIVEHDNIIEDNVHISPGARLAGKVQVGRGAHVGIGATVIQNIKIGAEAVIGAGAVVISDVLPRSTVVGVPARQLEKRR</sequence>
<evidence type="ECO:0000256" key="2">
    <source>
        <dbReference type="PIRSR" id="PIRSR620019-2"/>
    </source>
</evidence>
<gene>
    <name evidence="4" type="ORF">SAMN02745885_01831</name>
</gene>
<dbReference type="GO" id="GO:0016746">
    <property type="term" value="F:acyltransferase activity"/>
    <property type="evidence" value="ECO:0007669"/>
    <property type="project" value="UniProtKB-KW"/>
</dbReference>
<feature type="site" description="Increases basicity of active site His" evidence="1">
    <location>
        <position position="139"/>
    </location>
</feature>
<dbReference type="AlphaFoldDB" id="A0A1T4QX76"/>
<dbReference type="NCBIfam" id="TIGR03570">
    <property type="entry name" value="NeuD_NnaD"/>
    <property type="match status" value="1"/>
</dbReference>
<dbReference type="InterPro" id="IPR011004">
    <property type="entry name" value="Trimer_LpxA-like_sf"/>
</dbReference>